<evidence type="ECO:0000256" key="3">
    <source>
        <dbReference type="ARBA" id="ARBA00023285"/>
    </source>
</evidence>
<dbReference type="Gene3D" id="3.20.20.370">
    <property type="entry name" value="Glycoside hydrolase/deacetylase"/>
    <property type="match status" value="1"/>
</dbReference>
<comment type="cofactor">
    <cofactor evidence="1">
        <name>Co(2+)</name>
        <dbReference type="ChEBI" id="CHEBI:48828"/>
    </cofactor>
</comment>
<feature type="domain" description="NodB homology" evidence="6">
    <location>
        <begin position="47"/>
        <end position="228"/>
    </location>
</feature>
<protein>
    <recommendedName>
        <fullName evidence="4">chitin deacetylase</fullName>
        <ecNumber evidence="4">3.5.1.41</ecNumber>
    </recommendedName>
</protein>
<dbReference type="PANTHER" id="PTHR10587:SF137">
    <property type="entry name" value="4-DEOXY-4-FORMAMIDO-L-ARABINOSE-PHOSPHOUNDECAPRENOL DEFORMYLASE ARND-RELATED"/>
    <property type="match status" value="1"/>
</dbReference>
<comment type="catalytic activity">
    <reaction evidence="5">
        <text>[(1-&gt;4)-N-acetyl-beta-D-glucosaminyl](n) + n H2O = chitosan + n acetate</text>
        <dbReference type="Rhea" id="RHEA:10464"/>
        <dbReference type="Rhea" id="RHEA-COMP:9593"/>
        <dbReference type="Rhea" id="RHEA-COMP:9597"/>
        <dbReference type="ChEBI" id="CHEBI:15377"/>
        <dbReference type="ChEBI" id="CHEBI:17029"/>
        <dbReference type="ChEBI" id="CHEBI:30089"/>
        <dbReference type="ChEBI" id="CHEBI:57704"/>
        <dbReference type="EC" id="3.5.1.41"/>
    </reaction>
    <physiologicalReaction direction="left-to-right" evidence="5">
        <dbReference type="Rhea" id="RHEA:10465"/>
    </physiologicalReaction>
</comment>
<dbReference type="GO" id="GO:0004099">
    <property type="term" value="F:chitin deacetylase activity"/>
    <property type="evidence" value="ECO:0007669"/>
    <property type="project" value="UniProtKB-EC"/>
</dbReference>
<dbReference type="Proteomes" id="UP000799324">
    <property type="component" value="Unassembled WGS sequence"/>
</dbReference>
<evidence type="ECO:0000256" key="4">
    <source>
        <dbReference type="ARBA" id="ARBA00024056"/>
    </source>
</evidence>
<dbReference type="InterPro" id="IPR011330">
    <property type="entry name" value="Glyco_hydro/deAcase_b/a-brl"/>
</dbReference>
<dbReference type="GO" id="GO:0005975">
    <property type="term" value="P:carbohydrate metabolic process"/>
    <property type="evidence" value="ECO:0007669"/>
    <property type="project" value="InterPro"/>
</dbReference>
<dbReference type="InterPro" id="IPR002509">
    <property type="entry name" value="NODB_dom"/>
</dbReference>
<evidence type="ECO:0000256" key="5">
    <source>
        <dbReference type="ARBA" id="ARBA00048494"/>
    </source>
</evidence>
<proteinExistence type="predicted"/>
<dbReference type="AlphaFoldDB" id="A0A6A6SSH0"/>
<accession>A0A6A6SSH0</accession>
<evidence type="ECO:0000259" key="6">
    <source>
        <dbReference type="PROSITE" id="PS51677"/>
    </source>
</evidence>
<dbReference type="SUPFAM" id="SSF88713">
    <property type="entry name" value="Glycoside hydrolase/deacetylase"/>
    <property type="match status" value="1"/>
</dbReference>
<dbReference type="OrthoDB" id="407355at2759"/>
<keyword evidence="2" id="KW-0146">Chitin degradation</keyword>
<dbReference type="PROSITE" id="PS51677">
    <property type="entry name" value="NODB"/>
    <property type="match status" value="1"/>
</dbReference>
<dbReference type="GO" id="GO:0009272">
    <property type="term" value="P:fungal-type cell wall biogenesis"/>
    <property type="evidence" value="ECO:0007669"/>
    <property type="project" value="UniProtKB-ARBA"/>
</dbReference>
<keyword evidence="2" id="KW-0624">Polysaccharide degradation</keyword>
<evidence type="ECO:0000313" key="7">
    <source>
        <dbReference type="EMBL" id="KAF2649503.1"/>
    </source>
</evidence>
<dbReference type="PANTHER" id="PTHR10587">
    <property type="entry name" value="GLYCOSYL TRANSFERASE-RELATED"/>
    <property type="match status" value="1"/>
</dbReference>
<reference evidence="7" key="1">
    <citation type="journal article" date="2020" name="Stud. Mycol.">
        <title>101 Dothideomycetes genomes: a test case for predicting lifestyles and emergence of pathogens.</title>
        <authorList>
            <person name="Haridas S."/>
            <person name="Albert R."/>
            <person name="Binder M."/>
            <person name="Bloem J."/>
            <person name="Labutti K."/>
            <person name="Salamov A."/>
            <person name="Andreopoulos B."/>
            <person name="Baker S."/>
            <person name="Barry K."/>
            <person name="Bills G."/>
            <person name="Bluhm B."/>
            <person name="Cannon C."/>
            <person name="Castanera R."/>
            <person name="Culley D."/>
            <person name="Daum C."/>
            <person name="Ezra D."/>
            <person name="Gonzalez J."/>
            <person name="Henrissat B."/>
            <person name="Kuo A."/>
            <person name="Liang C."/>
            <person name="Lipzen A."/>
            <person name="Lutzoni F."/>
            <person name="Magnuson J."/>
            <person name="Mondo S."/>
            <person name="Nolan M."/>
            <person name="Ohm R."/>
            <person name="Pangilinan J."/>
            <person name="Park H.-J."/>
            <person name="Ramirez L."/>
            <person name="Alfaro M."/>
            <person name="Sun H."/>
            <person name="Tritt A."/>
            <person name="Yoshinaga Y."/>
            <person name="Zwiers L.-H."/>
            <person name="Turgeon B."/>
            <person name="Goodwin S."/>
            <person name="Spatafora J."/>
            <person name="Crous P."/>
            <person name="Grigoriev I."/>
        </authorList>
    </citation>
    <scope>NUCLEOTIDE SEQUENCE</scope>
    <source>
        <strain evidence="7">CBS 122681</strain>
    </source>
</reference>
<gene>
    <name evidence="7" type="ORF">K491DRAFT_721598</name>
</gene>
<dbReference type="EMBL" id="MU004489">
    <property type="protein sequence ID" value="KAF2649503.1"/>
    <property type="molecule type" value="Genomic_DNA"/>
</dbReference>
<dbReference type="Pfam" id="PF01522">
    <property type="entry name" value="Polysacc_deac_1"/>
    <property type="match status" value="1"/>
</dbReference>
<name>A0A6A6SSH0_9PLEO</name>
<keyword evidence="3" id="KW-0170">Cobalt</keyword>
<sequence>MFILLSTILTFIFPFYVIYKPPSLLIRYFQHRWPDVLWHVPLPTSAKVVALTIDDAPSEYTSQILEILKENDAQATFFVIGGQVPGRQASLKEIVEKGSELGNHAMHDEASRSLSDEELTSQINAVEALIDTAYDNAGVDRSPRYFRPGSGFFSKRMRKLLGGLEYRLVLGSIYPHDPQISYWRVNAAHILSMVRPGGIIICHDRRSWTVPMLKKVVPELKRRGYRITTVTGLLEEGSRGRRDD</sequence>
<evidence type="ECO:0000313" key="8">
    <source>
        <dbReference type="Proteomes" id="UP000799324"/>
    </source>
</evidence>
<keyword evidence="8" id="KW-1185">Reference proteome</keyword>
<organism evidence="7 8">
    <name type="scientific">Lophiostoma macrostomum CBS 122681</name>
    <dbReference type="NCBI Taxonomy" id="1314788"/>
    <lineage>
        <taxon>Eukaryota</taxon>
        <taxon>Fungi</taxon>
        <taxon>Dikarya</taxon>
        <taxon>Ascomycota</taxon>
        <taxon>Pezizomycotina</taxon>
        <taxon>Dothideomycetes</taxon>
        <taxon>Pleosporomycetidae</taxon>
        <taxon>Pleosporales</taxon>
        <taxon>Lophiostomataceae</taxon>
        <taxon>Lophiostoma</taxon>
    </lineage>
</organism>
<dbReference type="GO" id="GO:0006032">
    <property type="term" value="P:chitin catabolic process"/>
    <property type="evidence" value="ECO:0007669"/>
    <property type="project" value="UniProtKB-KW"/>
</dbReference>
<evidence type="ECO:0000256" key="2">
    <source>
        <dbReference type="ARBA" id="ARBA00023024"/>
    </source>
</evidence>
<keyword evidence="2" id="KW-0119">Carbohydrate metabolism</keyword>
<dbReference type="CDD" id="cd10958">
    <property type="entry name" value="CE4_NodB_like_2"/>
    <property type="match status" value="1"/>
</dbReference>
<dbReference type="EC" id="3.5.1.41" evidence="4"/>
<evidence type="ECO:0000256" key="1">
    <source>
        <dbReference type="ARBA" id="ARBA00001941"/>
    </source>
</evidence>
<dbReference type="InterPro" id="IPR050248">
    <property type="entry name" value="Polysacc_deacetylase_ArnD"/>
</dbReference>